<dbReference type="Gene3D" id="1.10.10.10">
    <property type="entry name" value="Winged helix-like DNA-binding domain superfamily/Winged helix DNA-binding domain"/>
    <property type="match status" value="1"/>
</dbReference>
<sequence>MGRMIGASPLLVECPCHRVIGANGSLTGYAGGVERKRQLLGLEGALQPTLGE</sequence>
<dbReference type="Proteomes" id="UP000680866">
    <property type="component" value="Chromosome"/>
</dbReference>
<dbReference type="PANTHER" id="PTHR10815:SF5">
    <property type="entry name" value="METHYLATED-DNA--PROTEIN-CYSTEINE METHYLTRANSFERASE"/>
    <property type="match status" value="1"/>
</dbReference>
<organism evidence="3 4">
    <name type="scientific">Polymorphospora rubra</name>
    <dbReference type="NCBI Taxonomy" id="338584"/>
    <lineage>
        <taxon>Bacteria</taxon>
        <taxon>Bacillati</taxon>
        <taxon>Actinomycetota</taxon>
        <taxon>Actinomycetes</taxon>
        <taxon>Micromonosporales</taxon>
        <taxon>Micromonosporaceae</taxon>
        <taxon>Polymorphospora</taxon>
    </lineage>
</organism>
<keyword evidence="4" id="KW-1185">Reference proteome</keyword>
<accession>A0A810N7B5</accession>
<evidence type="ECO:0000313" key="4">
    <source>
        <dbReference type="Proteomes" id="UP000680866"/>
    </source>
</evidence>
<dbReference type="EMBL" id="AP023359">
    <property type="protein sequence ID" value="BCJ68059.1"/>
    <property type="molecule type" value="Genomic_DNA"/>
</dbReference>
<dbReference type="PANTHER" id="PTHR10815">
    <property type="entry name" value="METHYLATED-DNA--PROTEIN-CYSTEINE METHYLTRANSFERASE"/>
    <property type="match status" value="1"/>
</dbReference>
<dbReference type="GO" id="GO:0006281">
    <property type="term" value="P:DNA repair"/>
    <property type="evidence" value="ECO:0007669"/>
    <property type="project" value="InterPro"/>
</dbReference>
<evidence type="ECO:0000313" key="3">
    <source>
        <dbReference type="EMBL" id="BCJ68059.1"/>
    </source>
</evidence>
<dbReference type="SUPFAM" id="SSF46767">
    <property type="entry name" value="Methylated DNA-protein cysteine methyltransferase, C-terminal domain"/>
    <property type="match status" value="1"/>
</dbReference>
<dbReference type="InterPro" id="IPR036388">
    <property type="entry name" value="WH-like_DNA-bd_sf"/>
</dbReference>
<dbReference type="KEGG" id="pry:Prubr_50800"/>
<dbReference type="Pfam" id="PF01035">
    <property type="entry name" value="DNA_binding_1"/>
    <property type="match status" value="1"/>
</dbReference>
<dbReference type="AlphaFoldDB" id="A0A810N7B5"/>
<evidence type="ECO:0000256" key="1">
    <source>
        <dbReference type="ARBA" id="ARBA00022763"/>
    </source>
</evidence>
<feature type="domain" description="Methylated-DNA-[protein]-cysteine S-methyltransferase DNA binding" evidence="2">
    <location>
        <begin position="2"/>
        <end position="45"/>
    </location>
</feature>
<evidence type="ECO:0000259" key="2">
    <source>
        <dbReference type="Pfam" id="PF01035"/>
    </source>
</evidence>
<dbReference type="GO" id="GO:0003824">
    <property type="term" value="F:catalytic activity"/>
    <property type="evidence" value="ECO:0007669"/>
    <property type="project" value="InterPro"/>
</dbReference>
<dbReference type="InterPro" id="IPR014048">
    <property type="entry name" value="MethylDNA_cys_MeTrfase_DNA-bd"/>
</dbReference>
<protein>
    <recommendedName>
        <fullName evidence="2">Methylated-DNA-[protein]-cysteine S-methyltransferase DNA binding domain-containing protein</fullName>
    </recommendedName>
</protein>
<keyword evidence="1" id="KW-0227">DNA damage</keyword>
<dbReference type="CDD" id="cd06445">
    <property type="entry name" value="ATase"/>
    <property type="match status" value="1"/>
</dbReference>
<gene>
    <name evidence="3" type="ORF">Prubr_50800</name>
</gene>
<name>A0A810N7B5_9ACTN</name>
<proteinExistence type="predicted"/>
<reference evidence="3" key="1">
    <citation type="submission" date="2020-08" db="EMBL/GenBank/DDBJ databases">
        <title>Whole genome shotgun sequence of Polymorphospora rubra NBRC 101157.</title>
        <authorList>
            <person name="Komaki H."/>
            <person name="Tamura T."/>
        </authorList>
    </citation>
    <scope>NUCLEOTIDE SEQUENCE</scope>
    <source>
        <strain evidence="3">NBRC 101157</strain>
    </source>
</reference>
<dbReference type="InterPro" id="IPR036217">
    <property type="entry name" value="MethylDNA_cys_MeTrfase_DNAb"/>
</dbReference>